<sequence>MKDSTRAHWPGSVRFAPAHSLEVTLFVAISVSTTARTSQPGYLEPAGAVA</sequence>
<gene>
    <name evidence="1" type="ORF">CAN33_0044430</name>
</gene>
<dbReference type="EMBL" id="NKJJ02000001">
    <property type="protein sequence ID" value="TPR02463.1"/>
    <property type="molecule type" value="Genomic_DNA"/>
</dbReference>
<accession>A0A505HRW1</accession>
<evidence type="ECO:0000313" key="2">
    <source>
        <dbReference type="Proteomes" id="UP000197666"/>
    </source>
</evidence>
<comment type="caution">
    <text evidence="1">The sequence shown here is derived from an EMBL/GenBank/DDBJ whole genome shotgun (WGS) entry which is preliminary data.</text>
</comment>
<evidence type="ECO:0000313" key="1">
    <source>
        <dbReference type="EMBL" id="TPR02463.1"/>
    </source>
</evidence>
<name>A0A505HRW1_ASPNG</name>
<proteinExistence type="predicted"/>
<organism evidence="1 2">
    <name type="scientific">Aspergillus niger</name>
    <dbReference type="NCBI Taxonomy" id="5061"/>
    <lineage>
        <taxon>Eukaryota</taxon>
        <taxon>Fungi</taxon>
        <taxon>Dikarya</taxon>
        <taxon>Ascomycota</taxon>
        <taxon>Pezizomycotina</taxon>
        <taxon>Eurotiomycetes</taxon>
        <taxon>Eurotiomycetidae</taxon>
        <taxon>Eurotiales</taxon>
        <taxon>Aspergillaceae</taxon>
        <taxon>Aspergillus</taxon>
        <taxon>Aspergillus subgen. Circumdati</taxon>
    </lineage>
</organism>
<dbReference type="AlphaFoldDB" id="A0A505HRW1"/>
<reference evidence="2" key="1">
    <citation type="submission" date="2018-10" db="EMBL/GenBank/DDBJ databases">
        <title>FDA dAtabase for Regulatory Grade micrObial Sequences (FDA-ARGOS): Supporting development and validation of Infectious Disease Dx tests.</title>
        <authorList>
            <person name="Kerrigan L."/>
            <person name="Tallon L."/>
            <person name="Sadzewicz L."/>
            <person name="Sengamalay N."/>
            <person name="Ott S."/>
            <person name="Godinez A."/>
            <person name="Nagaraj S."/>
            <person name="Vavikolanu K."/>
            <person name="Nadendla S."/>
            <person name="George J."/>
            <person name="Sichtig H."/>
        </authorList>
    </citation>
    <scope>NUCLEOTIDE SEQUENCE [LARGE SCALE GENOMIC DNA]</scope>
    <source>
        <strain evidence="2">FDAARGOS_311</strain>
    </source>
</reference>
<protein>
    <submittedName>
        <fullName evidence="1">Tetratricopeptide repeat family protein</fullName>
    </submittedName>
</protein>
<dbReference type="Proteomes" id="UP000197666">
    <property type="component" value="Unassembled WGS sequence"/>
</dbReference>